<keyword evidence="9" id="KW-0560">Oxidoreductase</keyword>
<keyword evidence="6 9" id="KW-0443">Lipid metabolism</keyword>
<name>A0AAV6VJK8_9ARAC</name>
<gene>
    <name evidence="12" type="ORF">JTE90_013811</name>
</gene>
<protein>
    <recommendedName>
        <fullName evidence="9">Fatty acyl-CoA reductase</fullName>
        <ecNumber evidence="9">1.2.1.84</ecNumber>
    </recommendedName>
</protein>
<dbReference type="Gene3D" id="3.40.50.720">
    <property type="entry name" value="NAD(P)-binding Rossmann-like Domain"/>
    <property type="match status" value="1"/>
</dbReference>
<proteinExistence type="inferred from homology"/>
<dbReference type="PANTHER" id="PTHR11011">
    <property type="entry name" value="MALE STERILITY PROTEIN 2-RELATED"/>
    <property type="match status" value="1"/>
</dbReference>
<reference evidence="12 13" key="1">
    <citation type="journal article" date="2022" name="Nat. Ecol. Evol.">
        <title>A masculinizing supergene underlies an exaggerated male reproductive morph in a spider.</title>
        <authorList>
            <person name="Hendrickx F."/>
            <person name="De Corte Z."/>
            <person name="Sonet G."/>
            <person name="Van Belleghem S.M."/>
            <person name="Kostlbacher S."/>
            <person name="Vangestel C."/>
        </authorList>
    </citation>
    <scope>NUCLEOTIDE SEQUENCE [LARGE SCALE GENOMIC DNA]</scope>
    <source>
        <strain evidence="12">W744_W776</strain>
    </source>
</reference>
<keyword evidence="13" id="KW-1185">Reference proteome</keyword>
<evidence type="ECO:0000313" key="12">
    <source>
        <dbReference type="EMBL" id="KAG8196326.1"/>
    </source>
</evidence>
<keyword evidence="4 9" id="KW-0812">Transmembrane</keyword>
<evidence type="ECO:0000256" key="7">
    <source>
        <dbReference type="ARBA" id="ARBA00023136"/>
    </source>
</evidence>
<dbReference type="Pfam" id="PF03015">
    <property type="entry name" value="Sterile"/>
    <property type="match status" value="1"/>
</dbReference>
<comment type="function">
    <text evidence="9">Catalyzes the reduction of fatty acyl-CoA to fatty alcohols.</text>
</comment>
<dbReference type="GO" id="GO:0035336">
    <property type="term" value="P:long-chain fatty-acyl-CoA metabolic process"/>
    <property type="evidence" value="ECO:0007669"/>
    <property type="project" value="TreeGrafter"/>
</dbReference>
<organism evidence="12 13">
    <name type="scientific">Oedothorax gibbosus</name>
    <dbReference type="NCBI Taxonomy" id="931172"/>
    <lineage>
        <taxon>Eukaryota</taxon>
        <taxon>Metazoa</taxon>
        <taxon>Ecdysozoa</taxon>
        <taxon>Arthropoda</taxon>
        <taxon>Chelicerata</taxon>
        <taxon>Arachnida</taxon>
        <taxon>Araneae</taxon>
        <taxon>Araneomorphae</taxon>
        <taxon>Entelegynae</taxon>
        <taxon>Araneoidea</taxon>
        <taxon>Linyphiidae</taxon>
        <taxon>Erigoninae</taxon>
        <taxon>Oedothorax</taxon>
    </lineage>
</organism>
<dbReference type="AlphaFoldDB" id="A0AAV6VJK8"/>
<evidence type="ECO:0000256" key="9">
    <source>
        <dbReference type="RuleBase" id="RU363097"/>
    </source>
</evidence>
<keyword evidence="5 9" id="KW-1133">Transmembrane helix</keyword>
<evidence type="ECO:0000256" key="1">
    <source>
        <dbReference type="ARBA" id="ARBA00004141"/>
    </source>
</evidence>
<feature type="transmembrane region" description="Helical" evidence="9">
    <location>
        <begin position="491"/>
        <end position="507"/>
    </location>
</feature>
<keyword evidence="7 9" id="KW-0472">Membrane</keyword>
<dbReference type="CDD" id="cd09071">
    <property type="entry name" value="FAR_C"/>
    <property type="match status" value="1"/>
</dbReference>
<dbReference type="EC" id="1.2.1.84" evidence="9"/>
<evidence type="ECO:0000256" key="6">
    <source>
        <dbReference type="ARBA" id="ARBA00023098"/>
    </source>
</evidence>
<dbReference type="InterPro" id="IPR013120">
    <property type="entry name" value="FAR_NAD-bd"/>
</dbReference>
<dbReference type="FunFam" id="3.40.50.720:FF:000143">
    <property type="entry name" value="Fatty acyl-CoA reductase"/>
    <property type="match status" value="1"/>
</dbReference>
<feature type="domain" description="Thioester reductase (TE)" evidence="11">
    <location>
        <begin position="43"/>
        <end position="312"/>
    </location>
</feature>
<dbReference type="GO" id="GO:0016020">
    <property type="term" value="C:membrane"/>
    <property type="evidence" value="ECO:0007669"/>
    <property type="project" value="UniProtKB-SubCell"/>
</dbReference>
<evidence type="ECO:0000256" key="2">
    <source>
        <dbReference type="ARBA" id="ARBA00005928"/>
    </source>
</evidence>
<dbReference type="PANTHER" id="PTHR11011:SF116">
    <property type="entry name" value="FATTY ACYL-COA REDUCTASE CG5065-RELATED"/>
    <property type="match status" value="1"/>
</dbReference>
<evidence type="ECO:0000256" key="5">
    <source>
        <dbReference type="ARBA" id="ARBA00022989"/>
    </source>
</evidence>
<comment type="caution">
    <text evidence="12">The sequence shown here is derived from an EMBL/GenBank/DDBJ whole genome shotgun (WGS) entry which is preliminary data.</text>
</comment>
<accession>A0AAV6VJK8</accession>
<dbReference type="EMBL" id="JAFNEN010000072">
    <property type="protein sequence ID" value="KAG8196326.1"/>
    <property type="molecule type" value="Genomic_DNA"/>
</dbReference>
<sequence>MSIAIALSNLETSINTSLCAAFNMTETMSSPVSDFYRDRCILITGATGFMGKVLVEKLLRSCSGVKTIYLLLRPKEGQEPKQRLEELLKTKIFERVRQERPGCFSKLVPVAGDLTLSGLGISPTDQQLLVSSVSVVFHSAATVKFDEPLKRSVDMNVLGTRRLVELCHKMTHLEALIHVSTAYCNCDREQVDEVVYKPPVPPQKIIDTIEWMDEDLVGALTPHLIKGRPNTYTYTKALAETLLVEESGALPVAIVRPSIVTAAWKEPFPGWVDNFNGPTGLIVATSKGILRSMHCKSSSIADLIPVDVVINLVITVAWYTAAHRPNSLLVYNCSSGSTNTLTWGGVERLAIPLILRHPSHEIFFYPNGSFTNSRLWNHLSVLLYHHCPAYIIDTLAVLTGHKPQLVPLYRKLHRAIQCLEYFTTHEWAFSCNNVTMLLGKVSSEDKQEFNFDIRSLHWPTYLEDYILGIRQFLLKEELSSLPSARKSLKRIYMYTKFGHMLIMVFAWKTIFMRFRGARKLWYVFLSMVLKLYNLLPLPRMLAACS</sequence>
<dbReference type="InterPro" id="IPR026055">
    <property type="entry name" value="FAR"/>
</dbReference>
<dbReference type="InterPro" id="IPR036291">
    <property type="entry name" value="NAD(P)-bd_dom_sf"/>
</dbReference>
<evidence type="ECO:0000259" key="11">
    <source>
        <dbReference type="Pfam" id="PF07993"/>
    </source>
</evidence>
<dbReference type="InterPro" id="IPR033640">
    <property type="entry name" value="FAR_C"/>
</dbReference>
<dbReference type="GO" id="GO:0005777">
    <property type="term" value="C:peroxisome"/>
    <property type="evidence" value="ECO:0007669"/>
    <property type="project" value="TreeGrafter"/>
</dbReference>
<keyword evidence="3 9" id="KW-0444">Lipid biosynthesis</keyword>
<keyword evidence="9" id="KW-0521">NADP</keyword>
<evidence type="ECO:0000259" key="10">
    <source>
        <dbReference type="Pfam" id="PF03015"/>
    </source>
</evidence>
<evidence type="ECO:0000313" key="13">
    <source>
        <dbReference type="Proteomes" id="UP000827092"/>
    </source>
</evidence>
<dbReference type="SUPFAM" id="SSF51735">
    <property type="entry name" value="NAD(P)-binding Rossmann-fold domains"/>
    <property type="match status" value="1"/>
</dbReference>
<feature type="transmembrane region" description="Helical" evidence="9">
    <location>
        <begin position="519"/>
        <end position="535"/>
    </location>
</feature>
<comment type="catalytic activity">
    <reaction evidence="8 9">
        <text>a long-chain fatty acyl-CoA + 2 NADPH + 2 H(+) = a long-chain primary fatty alcohol + 2 NADP(+) + CoA</text>
        <dbReference type="Rhea" id="RHEA:52716"/>
        <dbReference type="ChEBI" id="CHEBI:15378"/>
        <dbReference type="ChEBI" id="CHEBI:57287"/>
        <dbReference type="ChEBI" id="CHEBI:57783"/>
        <dbReference type="ChEBI" id="CHEBI:58349"/>
        <dbReference type="ChEBI" id="CHEBI:77396"/>
        <dbReference type="ChEBI" id="CHEBI:83139"/>
        <dbReference type="EC" id="1.2.1.84"/>
    </reaction>
</comment>
<comment type="subcellular location">
    <subcellularLocation>
        <location evidence="1">Membrane</location>
        <topology evidence="1">Multi-pass membrane protein</topology>
    </subcellularLocation>
</comment>
<dbReference type="Pfam" id="PF07993">
    <property type="entry name" value="NAD_binding_4"/>
    <property type="match status" value="1"/>
</dbReference>
<dbReference type="GO" id="GO:0080019">
    <property type="term" value="F:alcohol-forming very long-chain fatty acyl-CoA reductase activity"/>
    <property type="evidence" value="ECO:0007669"/>
    <property type="project" value="InterPro"/>
</dbReference>
<dbReference type="CDD" id="cd05236">
    <property type="entry name" value="FAR-N_SDR_e"/>
    <property type="match status" value="1"/>
</dbReference>
<dbReference type="GO" id="GO:0102965">
    <property type="term" value="F:alcohol-forming long-chain fatty acyl-CoA reductase activity"/>
    <property type="evidence" value="ECO:0007669"/>
    <property type="project" value="UniProtKB-EC"/>
</dbReference>
<evidence type="ECO:0000256" key="3">
    <source>
        <dbReference type="ARBA" id="ARBA00022516"/>
    </source>
</evidence>
<evidence type="ECO:0000256" key="8">
    <source>
        <dbReference type="ARBA" id="ARBA00052530"/>
    </source>
</evidence>
<comment type="similarity">
    <text evidence="2 9">Belongs to the fatty acyl-CoA reductase family.</text>
</comment>
<dbReference type="Proteomes" id="UP000827092">
    <property type="component" value="Unassembled WGS sequence"/>
</dbReference>
<feature type="domain" description="Fatty acyl-CoA reductase C-terminal" evidence="10">
    <location>
        <begin position="384"/>
        <end position="476"/>
    </location>
</feature>
<evidence type="ECO:0000256" key="4">
    <source>
        <dbReference type="ARBA" id="ARBA00022692"/>
    </source>
</evidence>